<feature type="compositionally biased region" description="Low complexity" evidence="1">
    <location>
        <begin position="122"/>
        <end position="133"/>
    </location>
</feature>
<evidence type="ECO:0000313" key="4">
    <source>
        <dbReference type="RefSeq" id="XP_026125087.1"/>
    </source>
</evidence>
<dbReference type="PROSITE" id="PS51906">
    <property type="entry name" value="ZF_UBZ2"/>
    <property type="match status" value="1"/>
</dbReference>
<accession>A0A6P6PWE0</accession>
<keyword evidence="3" id="KW-1185">Reference proteome</keyword>
<dbReference type="GO" id="GO:0043240">
    <property type="term" value="C:Fanconi anaemia nuclear complex"/>
    <property type="evidence" value="ECO:0007669"/>
    <property type="project" value="TreeGrafter"/>
</dbReference>
<dbReference type="RefSeq" id="XP_026125087.1">
    <property type="nucleotide sequence ID" value="XM_026269302.1"/>
</dbReference>
<dbReference type="GeneID" id="113107094"/>
<feature type="compositionally biased region" description="Basic and acidic residues" evidence="1">
    <location>
        <begin position="176"/>
        <end position="198"/>
    </location>
</feature>
<feature type="compositionally biased region" description="Polar residues" evidence="1">
    <location>
        <begin position="20"/>
        <end position="46"/>
    </location>
</feature>
<evidence type="ECO:0000313" key="3">
    <source>
        <dbReference type="Proteomes" id="UP000515129"/>
    </source>
</evidence>
<feature type="compositionally biased region" description="Polar residues" evidence="1">
    <location>
        <begin position="364"/>
        <end position="373"/>
    </location>
</feature>
<dbReference type="KEGG" id="caua:113107094"/>
<feature type="compositionally biased region" description="Polar residues" evidence="1">
    <location>
        <begin position="311"/>
        <end position="323"/>
    </location>
</feature>
<feature type="region of interest" description="Disordered" evidence="1">
    <location>
        <begin position="114"/>
        <end position="275"/>
    </location>
</feature>
<feature type="compositionally biased region" description="Basic residues" evidence="1">
    <location>
        <begin position="1"/>
        <end position="11"/>
    </location>
</feature>
<feature type="compositionally biased region" description="Polar residues" evidence="1">
    <location>
        <begin position="156"/>
        <end position="175"/>
    </location>
</feature>
<dbReference type="PANTHER" id="PTHR37862">
    <property type="entry name" value="FANCONI ANEMIA CORE COMPLEX-ASSOCIATED PROTEIN 20"/>
    <property type="match status" value="1"/>
</dbReference>
<feature type="region of interest" description="Disordered" evidence="1">
    <location>
        <begin position="289"/>
        <end position="462"/>
    </location>
</feature>
<proteinExistence type="predicted"/>
<name>A0A6P6PWE0_CARAU</name>
<feature type="compositionally biased region" description="Low complexity" evidence="1">
    <location>
        <begin position="416"/>
        <end position="429"/>
    </location>
</feature>
<dbReference type="InterPro" id="IPR052689">
    <property type="entry name" value="FA_core_complex_assoc"/>
</dbReference>
<gene>
    <name evidence="4" type="primary">LOC113107094</name>
</gene>
<feature type="domain" description="UBZ2-type" evidence="2">
    <location>
        <begin position="467"/>
        <end position="503"/>
    </location>
</feature>
<sequence>MTAMSKLKRKKSAIEESKCEQQTTIKKSNGSLSAEQDSSCSKTSTGRARWWESSELSDVERLWALTLRAFCPALQSDQEECIPQLPPPSSTKTVQKISDWRWYSADEDVNPPLNLPAPSFLNNPQPVNVVKNPSQPPAAESMGECSPPAIADQENHASSPDQESGSVCDIQTAQQRHLEDNWVEGHELSDGQSDKFDQVGKVTKGSGAGLDVQSGAGKGVKTGAGGSGSWLRTVSEAEGSVSGMGTKQGSSGSGSGQKAKSGTGGYGAGQRAKSGVRGSGLVLGAKSGVGLDVESGPGKGVNTGAGGSGSRLRTISEAVSSMGTKLRASGSGSGQRAKSGLGGFESGLGTNSRESGSGLGQGTKSGLNLGQKSATKESGAASGSGLGTKLIAEGSGTATGTGLGTKSGAEGSRAASGTGLETTSGTEGSRAASGSGLGTTSEAEGSRAASGSGLGTTSGTEGAGSGLECCPMCLMPFPAGFTQMQCDGHLAQCLSEMNEDIIW</sequence>
<feature type="compositionally biased region" description="Gly residues" evidence="1">
    <location>
        <begin position="452"/>
        <end position="462"/>
    </location>
</feature>
<dbReference type="Pfam" id="PF15750">
    <property type="entry name" value="UBZ_FAAP20"/>
    <property type="match status" value="1"/>
</dbReference>
<feature type="compositionally biased region" description="Gly residues" evidence="1">
    <location>
        <begin position="216"/>
        <end position="228"/>
    </location>
</feature>
<dbReference type="Proteomes" id="UP000515129">
    <property type="component" value="Chromosome 8"/>
</dbReference>
<dbReference type="GO" id="GO:0043130">
    <property type="term" value="F:ubiquitin binding"/>
    <property type="evidence" value="ECO:0007669"/>
    <property type="project" value="InterPro"/>
</dbReference>
<organism evidence="3 4">
    <name type="scientific">Carassius auratus</name>
    <name type="common">Goldfish</name>
    <dbReference type="NCBI Taxonomy" id="7957"/>
    <lineage>
        <taxon>Eukaryota</taxon>
        <taxon>Metazoa</taxon>
        <taxon>Chordata</taxon>
        <taxon>Craniata</taxon>
        <taxon>Vertebrata</taxon>
        <taxon>Euteleostomi</taxon>
        <taxon>Actinopterygii</taxon>
        <taxon>Neopterygii</taxon>
        <taxon>Teleostei</taxon>
        <taxon>Ostariophysi</taxon>
        <taxon>Cypriniformes</taxon>
        <taxon>Cyprinidae</taxon>
        <taxon>Cyprininae</taxon>
        <taxon>Carassius</taxon>
    </lineage>
</organism>
<feature type="compositionally biased region" description="Low complexity" evidence="1">
    <location>
        <begin position="439"/>
        <end position="451"/>
    </location>
</feature>
<dbReference type="OrthoDB" id="10063431at2759"/>
<feature type="compositionally biased region" description="Low complexity" evidence="1">
    <location>
        <begin position="243"/>
        <end position="261"/>
    </location>
</feature>
<evidence type="ECO:0000256" key="1">
    <source>
        <dbReference type="SAM" id="MobiDB-lite"/>
    </source>
</evidence>
<feature type="compositionally biased region" description="Gly residues" evidence="1">
    <location>
        <begin position="297"/>
        <end position="309"/>
    </location>
</feature>
<feature type="region of interest" description="Disordered" evidence="1">
    <location>
        <begin position="1"/>
        <end position="48"/>
    </location>
</feature>
<dbReference type="PANTHER" id="PTHR37862:SF1">
    <property type="entry name" value="FANCONI ANEMIA CORE COMPLEX-ASSOCIATED PROTEIN 20"/>
    <property type="match status" value="1"/>
</dbReference>
<reference evidence="4" key="1">
    <citation type="submission" date="2025-08" db="UniProtKB">
        <authorList>
            <consortium name="RefSeq"/>
        </authorList>
    </citation>
    <scope>IDENTIFICATION</scope>
    <source>
        <strain evidence="4">Wakin</strain>
        <tissue evidence="4">Muscle</tissue>
    </source>
</reference>
<dbReference type="AlphaFoldDB" id="A0A6P6PWE0"/>
<protein>
    <submittedName>
        <fullName evidence="4">Per-hexamer repeat protein 5 isoform X1</fullName>
    </submittedName>
</protein>
<dbReference type="InterPro" id="IPR031490">
    <property type="entry name" value="UBZ2_FAAP20"/>
</dbReference>
<evidence type="ECO:0000259" key="2">
    <source>
        <dbReference type="PROSITE" id="PS51906"/>
    </source>
</evidence>